<comment type="caution">
    <text evidence="1">The sequence shown here is derived from an EMBL/GenBank/DDBJ whole genome shotgun (WGS) entry which is preliminary data.</text>
</comment>
<proteinExistence type="predicted"/>
<dbReference type="AlphaFoldDB" id="A0A4Z2J047"/>
<protein>
    <submittedName>
        <fullName evidence="1">Uncharacterized protein</fullName>
    </submittedName>
</protein>
<gene>
    <name evidence="1" type="ORF">EYF80_006665</name>
</gene>
<sequence>MTIRDTITDTQMPHPMARASSNIMAQGAAESVAPWNSFPCHCGGNCELTSCTARLPGEPGYLVTSSGLRSLCHICSRSVGVRAATISSCVRVTAR</sequence>
<reference evidence="1 2" key="1">
    <citation type="submission" date="2019-03" db="EMBL/GenBank/DDBJ databases">
        <title>First draft genome of Liparis tanakae, snailfish: a comprehensive survey of snailfish specific genes.</title>
        <authorList>
            <person name="Kim W."/>
            <person name="Song I."/>
            <person name="Jeong J.-H."/>
            <person name="Kim D."/>
            <person name="Kim S."/>
            <person name="Ryu S."/>
            <person name="Song J.Y."/>
            <person name="Lee S.K."/>
        </authorList>
    </citation>
    <scope>NUCLEOTIDE SEQUENCE [LARGE SCALE GENOMIC DNA]</scope>
    <source>
        <tissue evidence="1">Muscle</tissue>
    </source>
</reference>
<accession>A0A4Z2J047</accession>
<evidence type="ECO:0000313" key="2">
    <source>
        <dbReference type="Proteomes" id="UP000314294"/>
    </source>
</evidence>
<dbReference type="Proteomes" id="UP000314294">
    <property type="component" value="Unassembled WGS sequence"/>
</dbReference>
<dbReference type="EMBL" id="SRLO01000035">
    <property type="protein sequence ID" value="TNN83058.1"/>
    <property type="molecule type" value="Genomic_DNA"/>
</dbReference>
<organism evidence="1 2">
    <name type="scientific">Liparis tanakae</name>
    <name type="common">Tanaka's snailfish</name>
    <dbReference type="NCBI Taxonomy" id="230148"/>
    <lineage>
        <taxon>Eukaryota</taxon>
        <taxon>Metazoa</taxon>
        <taxon>Chordata</taxon>
        <taxon>Craniata</taxon>
        <taxon>Vertebrata</taxon>
        <taxon>Euteleostomi</taxon>
        <taxon>Actinopterygii</taxon>
        <taxon>Neopterygii</taxon>
        <taxon>Teleostei</taxon>
        <taxon>Neoteleostei</taxon>
        <taxon>Acanthomorphata</taxon>
        <taxon>Eupercaria</taxon>
        <taxon>Perciformes</taxon>
        <taxon>Cottioidei</taxon>
        <taxon>Cottales</taxon>
        <taxon>Liparidae</taxon>
        <taxon>Liparis</taxon>
    </lineage>
</organism>
<evidence type="ECO:0000313" key="1">
    <source>
        <dbReference type="EMBL" id="TNN83058.1"/>
    </source>
</evidence>
<keyword evidence="2" id="KW-1185">Reference proteome</keyword>
<name>A0A4Z2J047_9TELE</name>